<keyword evidence="3 7" id="KW-1003">Cell membrane</keyword>
<dbReference type="PANTHER" id="PTHR30269">
    <property type="entry name" value="TRANSMEMBRANE PROTEIN YFCA"/>
    <property type="match status" value="1"/>
</dbReference>
<name>A0A4E0Q7W6_9EURY</name>
<feature type="transmembrane region" description="Helical" evidence="7">
    <location>
        <begin position="32"/>
        <end position="55"/>
    </location>
</feature>
<evidence type="ECO:0000256" key="7">
    <source>
        <dbReference type="RuleBase" id="RU363041"/>
    </source>
</evidence>
<comment type="similarity">
    <text evidence="7">Belongs to the 4-toluene sulfonate uptake permease (TSUP) (TC 2.A.102) family.</text>
</comment>
<keyword evidence="2" id="KW-0813">Transport</keyword>
<feature type="transmembrane region" description="Helical" evidence="7">
    <location>
        <begin position="76"/>
        <end position="95"/>
    </location>
</feature>
<dbReference type="Proteomes" id="UP000297295">
    <property type="component" value="Unassembled WGS sequence"/>
</dbReference>
<dbReference type="OrthoDB" id="377354at2157"/>
<keyword evidence="9" id="KW-1185">Reference proteome</keyword>
<evidence type="ECO:0000256" key="3">
    <source>
        <dbReference type="ARBA" id="ARBA00022475"/>
    </source>
</evidence>
<feature type="transmembrane region" description="Helical" evidence="7">
    <location>
        <begin position="131"/>
        <end position="157"/>
    </location>
</feature>
<dbReference type="PANTHER" id="PTHR30269:SF37">
    <property type="entry name" value="MEMBRANE TRANSPORTER PROTEIN"/>
    <property type="match status" value="1"/>
</dbReference>
<dbReference type="RefSeq" id="WP_135390443.1">
    <property type="nucleotide sequence ID" value="NZ_PGGK01000016.1"/>
</dbReference>
<gene>
    <name evidence="8" type="ORF">CUN85_11500</name>
</gene>
<evidence type="ECO:0000313" key="9">
    <source>
        <dbReference type="Proteomes" id="UP000297295"/>
    </source>
</evidence>
<dbReference type="GO" id="GO:0005886">
    <property type="term" value="C:plasma membrane"/>
    <property type="evidence" value="ECO:0007669"/>
    <property type="project" value="UniProtKB-SubCell"/>
</dbReference>
<keyword evidence="4 7" id="KW-0812">Transmembrane</keyword>
<dbReference type="InterPro" id="IPR052017">
    <property type="entry name" value="TSUP"/>
</dbReference>
<evidence type="ECO:0000256" key="6">
    <source>
        <dbReference type="ARBA" id="ARBA00023136"/>
    </source>
</evidence>
<keyword evidence="5 7" id="KW-1133">Transmembrane helix</keyword>
<evidence type="ECO:0000256" key="4">
    <source>
        <dbReference type="ARBA" id="ARBA00022692"/>
    </source>
</evidence>
<sequence length="244" mass="25902">MVDLIYLFTLFTLFTGGFLAAAISGAGGFGGALLLLPLLTKTIGTTMAIPVLTIAQLIGNLSRAFFGFKQIKWKPVLLFTLGAVPMSVLGGYSFVEVPKEIVTCLIGLAIILFVVLKYFKLLKFNPTNSRMVLGGGIVGFISGLVGSAGPIGAALFLSLNLPPVSYISSEAMNAVAMHITKTIVYQRYLGIGLSTLLMGLFIGVSMIIGTWAGMKIIGHIPKEKFNKFVGSLLCIVGLQMLLFG</sequence>
<evidence type="ECO:0000256" key="1">
    <source>
        <dbReference type="ARBA" id="ARBA00004651"/>
    </source>
</evidence>
<keyword evidence="6 7" id="KW-0472">Membrane</keyword>
<dbReference type="Pfam" id="PF01925">
    <property type="entry name" value="TauE"/>
    <property type="match status" value="1"/>
</dbReference>
<feature type="transmembrane region" description="Helical" evidence="7">
    <location>
        <begin position="101"/>
        <end position="119"/>
    </location>
</feature>
<comment type="subcellular location">
    <subcellularLocation>
        <location evidence="1 7">Cell membrane</location>
        <topology evidence="1 7">Multi-pass membrane protein</topology>
    </subcellularLocation>
</comment>
<feature type="transmembrane region" description="Helical" evidence="7">
    <location>
        <begin position="188"/>
        <end position="213"/>
    </location>
</feature>
<protein>
    <recommendedName>
        <fullName evidence="7">Probable membrane transporter protein</fullName>
    </recommendedName>
</protein>
<reference evidence="8 9" key="1">
    <citation type="submission" date="2017-11" db="EMBL/GenBank/DDBJ databases">
        <title>Isolation and Characterization of Methanogenic Archaea from Saline Meromictic Lake at Siberia.</title>
        <authorList>
            <person name="Shen Y."/>
            <person name="Huang H.-H."/>
            <person name="Lai M.-C."/>
            <person name="Chen S.-C."/>
        </authorList>
    </citation>
    <scope>NUCLEOTIDE SEQUENCE [LARGE SCALE GENOMIC DNA]</scope>
    <source>
        <strain evidence="8 9">SY-01</strain>
    </source>
</reference>
<evidence type="ECO:0000256" key="2">
    <source>
        <dbReference type="ARBA" id="ARBA00022448"/>
    </source>
</evidence>
<dbReference type="AlphaFoldDB" id="A0A4E0Q7W6"/>
<dbReference type="EMBL" id="PGGK01000016">
    <property type="protein sequence ID" value="TGC07420.1"/>
    <property type="molecule type" value="Genomic_DNA"/>
</dbReference>
<evidence type="ECO:0000256" key="5">
    <source>
        <dbReference type="ARBA" id="ARBA00022989"/>
    </source>
</evidence>
<accession>A0A4E0Q7W6</accession>
<evidence type="ECO:0000313" key="8">
    <source>
        <dbReference type="EMBL" id="TGC07420.1"/>
    </source>
</evidence>
<feature type="transmembrane region" description="Helical" evidence="7">
    <location>
        <begin position="225"/>
        <end position="243"/>
    </location>
</feature>
<organism evidence="8 9">
    <name type="scientific">Methanolobus halotolerans</name>
    <dbReference type="NCBI Taxonomy" id="2052935"/>
    <lineage>
        <taxon>Archaea</taxon>
        <taxon>Methanobacteriati</taxon>
        <taxon>Methanobacteriota</taxon>
        <taxon>Stenosarchaea group</taxon>
        <taxon>Methanomicrobia</taxon>
        <taxon>Methanosarcinales</taxon>
        <taxon>Methanosarcinaceae</taxon>
        <taxon>Methanolobus</taxon>
    </lineage>
</organism>
<comment type="caution">
    <text evidence="8">The sequence shown here is derived from an EMBL/GenBank/DDBJ whole genome shotgun (WGS) entry which is preliminary data.</text>
</comment>
<dbReference type="InterPro" id="IPR002781">
    <property type="entry name" value="TM_pro_TauE-like"/>
</dbReference>
<proteinExistence type="inferred from homology"/>